<comment type="caution">
    <text evidence="2">The sequence shown here is derived from an EMBL/GenBank/DDBJ whole genome shotgun (WGS) entry which is preliminary data.</text>
</comment>
<reference evidence="1 4" key="4">
    <citation type="submission" date="2020-04" db="EMBL/GenBank/DDBJ databases">
        <title>WGS-Seq of Vibrio isolated by the O'Toole Lab.</title>
        <authorList>
            <person name="Mckone K.P."/>
            <person name="Whitaker R."/>
            <person name="Sevigney J.L."/>
            <person name="Herring J.B."/>
            <person name="O'Toole G."/>
        </authorList>
    </citation>
    <scope>NUCLEOTIDE SEQUENCE [LARGE SCALE GENOMIC DNA]</scope>
    <source>
        <strain evidence="1 4">BS_02</strain>
    </source>
</reference>
<organism evidence="2 3">
    <name type="scientific">Vibrio breoganii</name>
    <dbReference type="NCBI Taxonomy" id="553239"/>
    <lineage>
        <taxon>Bacteria</taxon>
        <taxon>Pseudomonadati</taxon>
        <taxon>Pseudomonadota</taxon>
        <taxon>Gammaproteobacteria</taxon>
        <taxon>Vibrionales</taxon>
        <taxon>Vibrionaceae</taxon>
        <taxon>Vibrio</taxon>
    </lineage>
</organism>
<evidence type="ECO:0000313" key="1">
    <source>
        <dbReference type="EMBL" id="NMR68994.1"/>
    </source>
</evidence>
<dbReference type="Proteomes" id="UP000590068">
    <property type="component" value="Unassembled WGS sequence"/>
</dbReference>
<evidence type="ECO:0000313" key="2">
    <source>
        <dbReference type="EMBL" id="PMP11161.1"/>
    </source>
</evidence>
<reference evidence="2" key="3">
    <citation type="journal article" date="2018" name="Nature">
        <title>A major lineage of non-tailed dsDNA viruses as unrecognized killers of marine bacteria.</title>
        <authorList>
            <person name="Kauffman K.M."/>
            <person name="Hussain F.A."/>
            <person name="Yang J."/>
            <person name="Arevalo P."/>
            <person name="Brown J.M."/>
            <person name="Chang W.K."/>
            <person name="VanInsberghe D."/>
            <person name="Elsherbini J."/>
            <person name="Sharma R.S."/>
            <person name="Cutler M.B."/>
            <person name="Kelly L."/>
            <person name="Polz M.F."/>
        </authorList>
    </citation>
    <scope>NUCLEOTIDE SEQUENCE</scope>
    <source>
        <strain evidence="2">10N.222.49.A5</strain>
    </source>
</reference>
<gene>
    <name evidence="2" type="ORF">BCS93_08975</name>
    <name evidence="1" type="ORF">HJ568_03275</name>
</gene>
<dbReference type="EMBL" id="MDBO01000063">
    <property type="protein sequence ID" value="PMP11161.1"/>
    <property type="molecule type" value="Genomic_DNA"/>
</dbReference>
<reference evidence="2" key="2">
    <citation type="submission" date="2016-07" db="EMBL/GenBank/DDBJ databases">
        <authorList>
            <person name="Kauffman K."/>
            <person name="Arevalo P."/>
            <person name="Polz M.F."/>
        </authorList>
    </citation>
    <scope>NUCLEOTIDE SEQUENCE</scope>
    <source>
        <strain evidence="2">10N.222.49.A5</strain>
    </source>
</reference>
<dbReference type="Proteomes" id="UP000235611">
    <property type="component" value="Unassembled WGS sequence"/>
</dbReference>
<evidence type="ECO:0000313" key="3">
    <source>
        <dbReference type="Proteomes" id="UP000235611"/>
    </source>
</evidence>
<dbReference type="AlphaFoldDB" id="A0AAP8SX01"/>
<dbReference type="RefSeq" id="WP_017030548.1">
    <property type="nucleotide sequence ID" value="NZ_JABBXC010000004.1"/>
</dbReference>
<keyword evidence="4" id="KW-1185">Reference proteome</keyword>
<proteinExistence type="predicted"/>
<evidence type="ECO:0000313" key="4">
    <source>
        <dbReference type="Proteomes" id="UP000590068"/>
    </source>
</evidence>
<name>A0AAP8SX01_9VIBR</name>
<sequence>MQNQSRIEIWYKVGTDQVLLGEVDHSDQINLLAMWRSVSILNRANLNNNRVQQTANYRLKLFDDDGHLMGSKDVSENDAETVLGNNHWMVRQSRNRFSNSEAPYTWVPVVAG</sequence>
<dbReference type="EMBL" id="JABCJR010000004">
    <property type="protein sequence ID" value="NMR68994.1"/>
    <property type="molecule type" value="Genomic_DNA"/>
</dbReference>
<accession>A0AAP8SX01</accession>
<protein>
    <submittedName>
        <fullName evidence="2">Uncharacterized protein</fullName>
    </submittedName>
</protein>
<reference evidence="3" key="1">
    <citation type="submission" date="2016-07" db="EMBL/GenBank/DDBJ databases">
        <title>Nontailed viruses are major unrecognized killers of bacteria in the ocean.</title>
        <authorList>
            <person name="Kauffman K."/>
            <person name="Hussain F."/>
            <person name="Yang J."/>
            <person name="Arevalo P."/>
            <person name="Brown J."/>
            <person name="Cutler M."/>
            <person name="Kelly L."/>
            <person name="Polz M.F."/>
        </authorList>
    </citation>
    <scope>NUCLEOTIDE SEQUENCE [LARGE SCALE GENOMIC DNA]</scope>
    <source>
        <strain evidence="3">10N.222.49.A5</strain>
    </source>
</reference>